<dbReference type="EMBL" id="RCDD01000012">
    <property type="protein sequence ID" value="RLK53594.1"/>
    <property type="molecule type" value="Genomic_DNA"/>
</dbReference>
<feature type="compositionally biased region" description="Acidic residues" evidence="1">
    <location>
        <begin position="309"/>
        <end position="318"/>
    </location>
</feature>
<dbReference type="SUPFAM" id="SSF50978">
    <property type="entry name" value="WD40 repeat-like"/>
    <property type="match status" value="1"/>
</dbReference>
<evidence type="ECO:0000313" key="3">
    <source>
        <dbReference type="EMBL" id="RLK53594.1"/>
    </source>
</evidence>
<feature type="transmembrane region" description="Helical" evidence="2">
    <location>
        <begin position="226"/>
        <end position="247"/>
    </location>
</feature>
<proteinExistence type="predicted"/>
<dbReference type="PANTHER" id="PTHR19879:SF9">
    <property type="entry name" value="TRANSCRIPTION INITIATION FACTOR TFIID SUBUNIT 5"/>
    <property type="match status" value="1"/>
</dbReference>
<evidence type="ECO:0000256" key="2">
    <source>
        <dbReference type="SAM" id="Phobius"/>
    </source>
</evidence>
<reference evidence="3 4" key="1">
    <citation type="submission" date="2018-10" db="EMBL/GenBank/DDBJ databases">
        <title>Genomic Encyclopedia of Archaeal and Bacterial Type Strains, Phase II (KMG-II): from individual species to whole genera.</title>
        <authorList>
            <person name="Goeker M."/>
        </authorList>
    </citation>
    <scope>NUCLEOTIDE SEQUENCE [LARGE SCALE GENOMIC DNA]</scope>
    <source>
        <strain evidence="3 4">DSM 45657</strain>
    </source>
</reference>
<dbReference type="AlphaFoldDB" id="A0A421AVN3"/>
<dbReference type="PANTHER" id="PTHR19879">
    <property type="entry name" value="TRANSCRIPTION INITIATION FACTOR TFIID"/>
    <property type="match status" value="1"/>
</dbReference>
<dbReference type="InterPro" id="IPR036322">
    <property type="entry name" value="WD40_repeat_dom_sf"/>
</dbReference>
<dbReference type="InterPro" id="IPR015943">
    <property type="entry name" value="WD40/YVTN_repeat-like_dom_sf"/>
</dbReference>
<dbReference type="InterPro" id="IPR001680">
    <property type="entry name" value="WD40_rpt"/>
</dbReference>
<feature type="transmembrane region" description="Helical" evidence="2">
    <location>
        <begin position="110"/>
        <end position="129"/>
    </location>
</feature>
<dbReference type="SMART" id="SM00320">
    <property type="entry name" value="WD40"/>
    <property type="match status" value="4"/>
</dbReference>
<dbReference type="Gene3D" id="2.130.10.10">
    <property type="entry name" value="YVTN repeat-like/Quinoprotein amine dehydrogenase"/>
    <property type="match status" value="2"/>
</dbReference>
<keyword evidence="2" id="KW-0472">Membrane</keyword>
<feature type="transmembrane region" description="Helical" evidence="2">
    <location>
        <begin position="135"/>
        <end position="153"/>
    </location>
</feature>
<feature type="region of interest" description="Disordered" evidence="1">
    <location>
        <begin position="423"/>
        <end position="444"/>
    </location>
</feature>
<feature type="compositionally biased region" description="Basic and acidic residues" evidence="1">
    <location>
        <begin position="423"/>
        <end position="433"/>
    </location>
</feature>
<feature type="compositionally biased region" description="Basic and acidic residues" evidence="1">
    <location>
        <begin position="299"/>
        <end position="308"/>
    </location>
</feature>
<keyword evidence="2" id="KW-0812">Transmembrane</keyword>
<keyword evidence="2" id="KW-1133">Transmembrane helix</keyword>
<evidence type="ECO:0000313" key="4">
    <source>
        <dbReference type="Proteomes" id="UP000282454"/>
    </source>
</evidence>
<accession>A0A421AVN3</accession>
<evidence type="ECO:0000256" key="1">
    <source>
        <dbReference type="SAM" id="MobiDB-lite"/>
    </source>
</evidence>
<dbReference type="Proteomes" id="UP000282454">
    <property type="component" value="Unassembled WGS sequence"/>
</dbReference>
<name>A0A421AVN3_9PSEU</name>
<sequence length="672" mass="74020">MAGASYMLRLPFRRRSLPGERNRRKYDHRVHSGFLEQVKFAVGPLTVNSRELVILCVLALFVAAFVMATATSTCLAAAKTVLARLGGSPAVPAQSRSGSPRNWKETRNSVAYLLWVILATLIVGGITGWKPIQNFSTVAVLIGIVAILQQVRAPADEFNRNLREQAGFSLLVSTFLSVHPHPLHIEIACAGIFVGLHLCRWTLRTVVGAEKGKEGWILDLIGRSRLGLALMTLLILGYACLIVYWLGPGLWHIITNWSQGAAGEVGDNLFPWVFYFPPLVIPLMIYRTWVGDDEGSGEDPTRRSRKIDDEVDRDEGDEWPTPGAPLLPADVDLLGDAGMVGAMAFSPSGELLATSEGWPSSNYSFDRDDHNVAFHLWQTSTGERVGDKVEGWWLGIPAIEFSTDGATLATAISESGDVHLWDLSDPAEPRRTGSDTPLPYSGSSRVDRVRGSALAFRKESILVATSGETTVQVWDLKLNRPVGKAVRVRRPEWELNPNPIRGLKLSAQRDLVAVQRNHRVELWNMNKGRRACRRIKGNSVAFTADGSRIAVGARGVVRIRRTRRWSRISKFHISRKFRVGALAVTKNGVLIAGDDNRIVTVWSLDSGTLIRRFALPHDGSRDRRHHSFRISRIALSPDDETVAIADYGGHVSLWSLSRLTAPNGTSAQASPA</sequence>
<keyword evidence="4" id="KW-1185">Reference proteome</keyword>
<feature type="transmembrane region" description="Helical" evidence="2">
    <location>
        <begin position="52"/>
        <end position="78"/>
    </location>
</feature>
<comment type="caution">
    <text evidence="3">The sequence shown here is derived from an EMBL/GenBank/DDBJ whole genome shotgun (WGS) entry which is preliminary data.</text>
</comment>
<protein>
    <submittedName>
        <fullName evidence="3">Uncharacterized protein</fullName>
    </submittedName>
</protein>
<feature type="region of interest" description="Disordered" evidence="1">
    <location>
        <begin position="293"/>
        <end position="322"/>
    </location>
</feature>
<gene>
    <name evidence="3" type="ORF">CLV68_6667</name>
</gene>
<organism evidence="3 4">
    <name type="scientific">Actinokineospora cianjurensis</name>
    <dbReference type="NCBI Taxonomy" id="585224"/>
    <lineage>
        <taxon>Bacteria</taxon>
        <taxon>Bacillati</taxon>
        <taxon>Actinomycetota</taxon>
        <taxon>Actinomycetes</taxon>
        <taxon>Pseudonocardiales</taxon>
        <taxon>Pseudonocardiaceae</taxon>
        <taxon>Actinokineospora</taxon>
    </lineage>
</organism>